<keyword evidence="1" id="KW-0378">Hydrolase</keyword>
<dbReference type="Pfam" id="PF08282">
    <property type="entry name" value="Hydrolase_3"/>
    <property type="match status" value="1"/>
</dbReference>
<reference evidence="1 2" key="1">
    <citation type="submission" date="2024-06" db="EMBL/GenBank/DDBJ databases">
        <title>The Natural Products Discovery Center: Release of the First 8490 Sequenced Strains for Exploring Actinobacteria Biosynthetic Diversity.</title>
        <authorList>
            <person name="Kalkreuter E."/>
            <person name="Kautsar S.A."/>
            <person name="Yang D."/>
            <person name="Bader C.D."/>
            <person name="Teijaro C.N."/>
            <person name="Fluegel L."/>
            <person name="Davis C.M."/>
            <person name="Simpson J.R."/>
            <person name="Lauterbach L."/>
            <person name="Steele A.D."/>
            <person name="Gui C."/>
            <person name="Meng S."/>
            <person name="Li G."/>
            <person name="Viehrig K."/>
            <person name="Ye F."/>
            <person name="Su P."/>
            <person name="Kiefer A.F."/>
            <person name="Nichols A."/>
            <person name="Cepeda A.J."/>
            <person name="Yan W."/>
            <person name="Fan B."/>
            <person name="Jiang Y."/>
            <person name="Adhikari A."/>
            <person name="Zheng C.-J."/>
            <person name="Schuster L."/>
            <person name="Cowan T.M."/>
            <person name="Smanski M.J."/>
            <person name="Chevrette M.G."/>
            <person name="De Carvalho L.P.S."/>
            <person name="Shen B."/>
        </authorList>
    </citation>
    <scope>NUCLEOTIDE SEQUENCE [LARGE SCALE GENOMIC DNA]</scope>
    <source>
        <strain evidence="1 2">NPDC001694</strain>
    </source>
</reference>
<keyword evidence="2" id="KW-1185">Reference proteome</keyword>
<proteinExistence type="predicted"/>
<dbReference type="GO" id="GO:0016787">
    <property type="term" value="F:hydrolase activity"/>
    <property type="evidence" value="ECO:0007669"/>
    <property type="project" value="UniProtKB-KW"/>
</dbReference>
<dbReference type="Proteomes" id="UP001490365">
    <property type="component" value="Unassembled WGS sequence"/>
</dbReference>
<protein>
    <submittedName>
        <fullName evidence="1">HAD family hydrolase</fullName>
        <ecNumber evidence="1">3.1.3.-</ecNumber>
    </submittedName>
</protein>
<dbReference type="PANTHER" id="PTHR10000:SF8">
    <property type="entry name" value="HAD SUPERFAMILY HYDROLASE-LIKE, TYPE 3"/>
    <property type="match status" value="1"/>
</dbReference>
<organism evidence="1 2">
    <name type="scientific">Streptomyces sp. 900105755</name>
    <dbReference type="NCBI Taxonomy" id="3154389"/>
    <lineage>
        <taxon>Bacteria</taxon>
        <taxon>Bacillati</taxon>
        <taxon>Actinomycetota</taxon>
        <taxon>Actinomycetes</taxon>
        <taxon>Kitasatosporales</taxon>
        <taxon>Streptomycetaceae</taxon>
        <taxon>Streptomyces</taxon>
    </lineage>
</organism>
<accession>A0ABV1TU56</accession>
<dbReference type="RefSeq" id="WP_351961832.1">
    <property type="nucleotide sequence ID" value="NZ_JBEOZM010000033.1"/>
</dbReference>
<dbReference type="InterPro" id="IPR023214">
    <property type="entry name" value="HAD_sf"/>
</dbReference>
<comment type="caution">
    <text evidence="1">The sequence shown here is derived from an EMBL/GenBank/DDBJ whole genome shotgun (WGS) entry which is preliminary data.</text>
</comment>
<dbReference type="Gene3D" id="3.40.50.1000">
    <property type="entry name" value="HAD superfamily/HAD-like"/>
    <property type="match status" value="1"/>
</dbReference>
<dbReference type="PANTHER" id="PTHR10000">
    <property type="entry name" value="PHOSPHOSERINE PHOSPHATASE"/>
    <property type="match status" value="1"/>
</dbReference>
<dbReference type="Gene3D" id="3.30.1240.10">
    <property type="match status" value="1"/>
</dbReference>
<dbReference type="EMBL" id="JBEOZM010000033">
    <property type="protein sequence ID" value="MER6273570.1"/>
    <property type="molecule type" value="Genomic_DNA"/>
</dbReference>
<evidence type="ECO:0000313" key="2">
    <source>
        <dbReference type="Proteomes" id="UP001490365"/>
    </source>
</evidence>
<dbReference type="NCBIfam" id="TIGR01484">
    <property type="entry name" value="HAD-SF-IIB"/>
    <property type="match status" value="1"/>
</dbReference>
<sequence>MIRAIFCDLDGTLVRPGGVVLDEDIDLLRQVTSTGARLVFVTGRPSRCLSDLPTAVRELSRRVVTSNGASEVVDGTTRILAPLNGQAVRDFSAALRKAVPEVHFATEFESAFGFEPGYAWWPATDTGADGFTAKIPHLTSNGLTITKLLCRSGALNARRLAREAQALGFGVTITYSCRPEEGGPVEVMSPHASKGLAVRRILQEADLTPFDAVAFGDRANDIPMLEAVGEAVVIGVPTEPRLSVFESATSVGKWLATHDERWCAPHRENRETT</sequence>
<dbReference type="InterPro" id="IPR036412">
    <property type="entry name" value="HAD-like_sf"/>
</dbReference>
<gene>
    <name evidence="1" type="ORF">ABT211_40830</name>
</gene>
<evidence type="ECO:0000313" key="1">
    <source>
        <dbReference type="EMBL" id="MER6273570.1"/>
    </source>
</evidence>
<dbReference type="EC" id="3.1.3.-" evidence="1"/>
<dbReference type="SUPFAM" id="SSF56784">
    <property type="entry name" value="HAD-like"/>
    <property type="match status" value="1"/>
</dbReference>
<name>A0ABV1TU56_9ACTN</name>
<dbReference type="InterPro" id="IPR006379">
    <property type="entry name" value="HAD-SF_hydro_IIB"/>
</dbReference>